<dbReference type="InterPro" id="IPR000307">
    <property type="entry name" value="Ribosomal_bS16"/>
</dbReference>
<evidence type="ECO:0000313" key="4">
    <source>
        <dbReference type="EMBL" id="PPI88473.1"/>
    </source>
</evidence>
<dbReference type="GO" id="GO:0003735">
    <property type="term" value="F:structural constituent of ribosome"/>
    <property type="evidence" value="ECO:0007669"/>
    <property type="project" value="InterPro"/>
</dbReference>
<dbReference type="EMBL" id="PDKR01000004">
    <property type="protein sequence ID" value="PPI88473.1"/>
    <property type="molecule type" value="Genomic_DNA"/>
</dbReference>
<evidence type="ECO:0000256" key="1">
    <source>
        <dbReference type="ARBA" id="ARBA00022980"/>
    </source>
</evidence>
<dbReference type="PANTHER" id="PTHR12919:SF20">
    <property type="entry name" value="SMALL RIBOSOMAL SUBUNIT PROTEIN BS16M"/>
    <property type="match status" value="1"/>
</dbReference>
<sequence length="89" mass="10412">MVIIRLARHGTKKRPFYQVVITDNRKARNGAFIENLGFFNPITSGHRNFLSLNLKRIEYWIDQGAQLSNKVNTLIKQKKRSQLNVDKNE</sequence>
<reference evidence="4 5" key="1">
    <citation type="journal article" date="2018" name="Genome Biol. Evol.">
        <title>Cladogenesis and Genomic Streamlining in Extracellular Endosymbionts of Tropical Stink Bugs.</title>
        <authorList>
            <person name="Otero-Bravo A."/>
            <person name="Goffredi S."/>
            <person name="Sabree Z.L."/>
        </authorList>
    </citation>
    <scope>NUCLEOTIDE SEQUENCE [LARGE SCALE GENOMIC DNA]</scope>
    <source>
        <strain evidence="4 5">SoEO</strain>
    </source>
</reference>
<dbReference type="PANTHER" id="PTHR12919">
    <property type="entry name" value="30S RIBOSOMAL PROTEIN S16"/>
    <property type="match status" value="1"/>
</dbReference>
<dbReference type="HAMAP" id="MF_00385">
    <property type="entry name" value="Ribosomal_bS16"/>
    <property type="match status" value="1"/>
</dbReference>
<protein>
    <recommendedName>
        <fullName evidence="3">Small ribosomal subunit protein bS16</fullName>
    </recommendedName>
</protein>
<evidence type="ECO:0000256" key="3">
    <source>
        <dbReference type="HAMAP-Rule" id="MF_00385"/>
    </source>
</evidence>
<dbReference type="NCBIfam" id="TIGR00002">
    <property type="entry name" value="S16"/>
    <property type="match status" value="1"/>
</dbReference>
<evidence type="ECO:0000256" key="2">
    <source>
        <dbReference type="ARBA" id="ARBA00023274"/>
    </source>
</evidence>
<dbReference type="GO" id="GO:0006412">
    <property type="term" value="P:translation"/>
    <property type="evidence" value="ECO:0007669"/>
    <property type="project" value="UniProtKB-UniRule"/>
</dbReference>
<dbReference type="RefSeq" id="WP_136132664.1">
    <property type="nucleotide sequence ID" value="NZ_PDKR01000004.1"/>
</dbReference>
<accession>A0A2P5T1P0</accession>
<comment type="similarity">
    <text evidence="3">Belongs to the bacterial ribosomal protein bS16 family.</text>
</comment>
<dbReference type="Pfam" id="PF00886">
    <property type="entry name" value="Ribosomal_S16"/>
    <property type="match status" value="1"/>
</dbReference>
<dbReference type="SUPFAM" id="SSF54565">
    <property type="entry name" value="Ribosomal protein S16"/>
    <property type="match status" value="1"/>
</dbReference>
<dbReference type="Gene3D" id="3.30.1320.10">
    <property type="match status" value="1"/>
</dbReference>
<dbReference type="AlphaFoldDB" id="A0A2P5T1P0"/>
<dbReference type="OrthoDB" id="9807878at2"/>
<gene>
    <name evidence="3" type="primary">rpsP</name>
    <name evidence="4" type="ORF">CRV09_02925</name>
</gene>
<proteinExistence type="inferred from homology"/>
<organism evidence="4 5">
    <name type="scientific">Candidatus Pantoea edessiphila</name>
    <dbReference type="NCBI Taxonomy" id="2044610"/>
    <lineage>
        <taxon>Bacteria</taxon>
        <taxon>Pseudomonadati</taxon>
        <taxon>Pseudomonadota</taxon>
        <taxon>Gammaproteobacteria</taxon>
        <taxon>Enterobacterales</taxon>
        <taxon>Erwiniaceae</taxon>
        <taxon>Pantoea</taxon>
    </lineage>
</organism>
<dbReference type="Proteomes" id="UP000295937">
    <property type="component" value="Unassembled WGS sequence"/>
</dbReference>
<dbReference type="GO" id="GO:0015935">
    <property type="term" value="C:small ribosomal subunit"/>
    <property type="evidence" value="ECO:0007669"/>
    <property type="project" value="TreeGrafter"/>
</dbReference>
<keyword evidence="1 3" id="KW-0689">Ribosomal protein</keyword>
<evidence type="ECO:0000313" key="5">
    <source>
        <dbReference type="Proteomes" id="UP000295937"/>
    </source>
</evidence>
<comment type="caution">
    <text evidence="4">The sequence shown here is derived from an EMBL/GenBank/DDBJ whole genome shotgun (WGS) entry which is preliminary data.</text>
</comment>
<name>A0A2P5T1P0_9GAMM</name>
<dbReference type="GO" id="GO:0005737">
    <property type="term" value="C:cytoplasm"/>
    <property type="evidence" value="ECO:0007669"/>
    <property type="project" value="UniProtKB-ARBA"/>
</dbReference>
<dbReference type="InterPro" id="IPR023803">
    <property type="entry name" value="Ribosomal_bS16_dom_sf"/>
</dbReference>
<keyword evidence="2 3" id="KW-0687">Ribonucleoprotein</keyword>